<reference evidence="2" key="1">
    <citation type="journal article" date="2016" name="Front. Microbiol.">
        <title>Genome Sequence of the Piezophilic, Mesophilic Sulfate-Reducing Bacterium Desulfovibrio indicus J2T.</title>
        <authorList>
            <person name="Cao J."/>
            <person name="Maignien L."/>
            <person name="Shao Z."/>
            <person name="Alain K."/>
            <person name="Jebbar M."/>
        </authorList>
    </citation>
    <scope>NUCLEOTIDE SEQUENCE</scope>
    <source>
        <strain evidence="2">JCM 32048</strain>
    </source>
</reference>
<comment type="caution">
    <text evidence="2">The sequence shown here is derived from an EMBL/GenBank/DDBJ whole genome shotgun (WGS) entry which is preliminary data.</text>
</comment>
<sequence>MQFRRPDIRNDTIFLRAPEILLFSTRQRPSESWTPGRVVGDDGLSVSPRSSGP</sequence>
<evidence type="ECO:0000313" key="2">
    <source>
        <dbReference type="EMBL" id="GJD61942.1"/>
    </source>
</evidence>
<dbReference type="RefSeq" id="WP_165795674.1">
    <property type="nucleotide sequence ID" value="NZ_BPQJ01000008.1"/>
</dbReference>
<evidence type="ECO:0000256" key="1">
    <source>
        <dbReference type="SAM" id="MobiDB-lite"/>
    </source>
</evidence>
<name>A0AA37M406_9HYPH</name>
<dbReference type="EMBL" id="BPQJ01000008">
    <property type="protein sequence ID" value="GJD61942.1"/>
    <property type="molecule type" value="Genomic_DNA"/>
</dbReference>
<evidence type="ECO:0000313" key="3">
    <source>
        <dbReference type="Proteomes" id="UP001055286"/>
    </source>
</evidence>
<reference evidence="2" key="2">
    <citation type="submission" date="2021-08" db="EMBL/GenBank/DDBJ databases">
        <authorList>
            <person name="Tani A."/>
            <person name="Ola A."/>
            <person name="Ogura Y."/>
            <person name="Katsura K."/>
            <person name="Hayashi T."/>
        </authorList>
    </citation>
    <scope>NUCLEOTIDE SEQUENCE</scope>
    <source>
        <strain evidence="2">JCM 32048</strain>
    </source>
</reference>
<dbReference type="Proteomes" id="UP001055286">
    <property type="component" value="Unassembled WGS sequence"/>
</dbReference>
<gene>
    <name evidence="2" type="ORF">MPEAHAMD_2091</name>
</gene>
<accession>A0AA37M406</accession>
<keyword evidence="3" id="KW-1185">Reference proteome</keyword>
<protein>
    <submittedName>
        <fullName evidence="2">Uncharacterized protein</fullName>
    </submittedName>
</protein>
<dbReference type="AlphaFoldDB" id="A0AA37M406"/>
<organism evidence="2 3">
    <name type="scientific">Methylobacterium frigidaeris</name>
    <dbReference type="NCBI Taxonomy" id="2038277"/>
    <lineage>
        <taxon>Bacteria</taxon>
        <taxon>Pseudomonadati</taxon>
        <taxon>Pseudomonadota</taxon>
        <taxon>Alphaproteobacteria</taxon>
        <taxon>Hyphomicrobiales</taxon>
        <taxon>Methylobacteriaceae</taxon>
        <taxon>Methylobacterium</taxon>
    </lineage>
</organism>
<proteinExistence type="predicted"/>
<feature type="region of interest" description="Disordered" evidence="1">
    <location>
        <begin position="26"/>
        <end position="53"/>
    </location>
</feature>